<accession>A0A6A4WMW8</accession>
<dbReference type="InterPro" id="IPR035979">
    <property type="entry name" value="RBD_domain_sf"/>
</dbReference>
<keyword evidence="6" id="KW-1185">Reference proteome</keyword>
<dbReference type="AlphaFoldDB" id="A0A6A4WMW8"/>
<dbReference type="InterPro" id="IPR000504">
    <property type="entry name" value="RRM_dom"/>
</dbReference>
<dbReference type="Gene3D" id="3.30.70.330">
    <property type="match status" value="1"/>
</dbReference>
<comment type="caution">
    <text evidence="5">The sequence shown here is derived from an EMBL/GenBank/DDBJ whole genome shotgun (WGS) entry which is preliminary data.</text>
</comment>
<dbReference type="Pfam" id="PF00076">
    <property type="entry name" value="RRM_1"/>
    <property type="match status" value="1"/>
</dbReference>
<proteinExistence type="predicted"/>
<feature type="domain" description="RRM" evidence="4">
    <location>
        <begin position="6"/>
        <end position="92"/>
    </location>
</feature>
<reference evidence="5 6" key="1">
    <citation type="submission" date="2019-07" db="EMBL/GenBank/DDBJ databases">
        <title>Draft genome assembly of a fouling barnacle, Amphibalanus amphitrite (Darwin, 1854): The first reference genome for Thecostraca.</title>
        <authorList>
            <person name="Kim W."/>
        </authorList>
    </citation>
    <scope>NUCLEOTIDE SEQUENCE [LARGE SCALE GENOMIC DNA]</scope>
    <source>
        <strain evidence="5">SNU_AA5</strain>
        <tissue evidence="5">Soma without cirri and trophi</tissue>
    </source>
</reference>
<gene>
    <name evidence="5" type="primary">SPEN</name>
    <name evidence="5" type="ORF">FJT64_020590</name>
</gene>
<dbReference type="EMBL" id="VIIS01000509">
    <property type="protein sequence ID" value="KAF0308175.1"/>
    <property type="molecule type" value="Genomic_DNA"/>
</dbReference>
<evidence type="ECO:0000256" key="2">
    <source>
        <dbReference type="PROSITE-ProRule" id="PRU00176"/>
    </source>
</evidence>
<dbReference type="SUPFAM" id="SSF54928">
    <property type="entry name" value="RNA-binding domain, RBD"/>
    <property type="match status" value="1"/>
</dbReference>
<dbReference type="InterPro" id="IPR012677">
    <property type="entry name" value="Nucleotide-bd_a/b_plait_sf"/>
</dbReference>
<dbReference type="SMART" id="SM00360">
    <property type="entry name" value="RRM"/>
    <property type="match status" value="1"/>
</dbReference>
<feature type="region of interest" description="Disordered" evidence="3">
    <location>
        <begin position="72"/>
        <end position="126"/>
    </location>
</feature>
<dbReference type="OrthoDB" id="6407164at2759"/>
<evidence type="ECO:0000313" key="6">
    <source>
        <dbReference type="Proteomes" id="UP000440578"/>
    </source>
</evidence>
<evidence type="ECO:0000256" key="1">
    <source>
        <dbReference type="ARBA" id="ARBA00022884"/>
    </source>
</evidence>
<dbReference type="Proteomes" id="UP000440578">
    <property type="component" value="Unassembled WGS sequence"/>
</dbReference>
<evidence type="ECO:0000256" key="3">
    <source>
        <dbReference type="SAM" id="MobiDB-lite"/>
    </source>
</evidence>
<evidence type="ECO:0000259" key="4">
    <source>
        <dbReference type="PROSITE" id="PS50102"/>
    </source>
</evidence>
<evidence type="ECO:0000313" key="5">
    <source>
        <dbReference type="EMBL" id="KAF0308175.1"/>
    </source>
</evidence>
<dbReference type="GO" id="GO:0003723">
    <property type="term" value="F:RNA binding"/>
    <property type="evidence" value="ECO:0007669"/>
    <property type="project" value="UniProtKB-UniRule"/>
</dbReference>
<protein>
    <submittedName>
        <fullName evidence="5">Msx2-interacting protein</fullName>
    </submittedName>
</protein>
<feature type="compositionally biased region" description="Gly residues" evidence="3">
    <location>
        <begin position="95"/>
        <end position="109"/>
    </location>
</feature>
<name>A0A6A4WMW8_AMPAM</name>
<dbReference type="PROSITE" id="PS50102">
    <property type="entry name" value="RRM"/>
    <property type="match status" value="1"/>
</dbReference>
<organism evidence="5 6">
    <name type="scientific">Amphibalanus amphitrite</name>
    <name type="common">Striped barnacle</name>
    <name type="synonym">Balanus amphitrite</name>
    <dbReference type="NCBI Taxonomy" id="1232801"/>
    <lineage>
        <taxon>Eukaryota</taxon>
        <taxon>Metazoa</taxon>
        <taxon>Ecdysozoa</taxon>
        <taxon>Arthropoda</taxon>
        <taxon>Crustacea</taxon>
        <taxon>Multicrustacea</taxon>
        <taxon>Cirripedia</taxon>
        <taxon>Thoracica</taxon>
        <taxon>Thoracicalcarea</taxon>
        <taxon>Balanomorpha</taxon>
        <taxon>Balanoidea</taxon>
        <taxon>Balanidae</taxon>
        <taxon>Amphibalaninae</taxon>
        <taxon>Amphibalanus</taxon>
    </lineage>
</organism>
<keyword evidence="1 2" id="KW-0694">RNA-binding</keyword>
<sequence length="140" mass="15281">MVRETRHLWVGNLPDSVTEDRIKEHFKRYGRVQSVKLLSAEDAAGPAATVAFIDIKSAAKAHNAENRVEERPLLTKYYDPNGRPAADEPARPPAGVGGYPAGRGRGAGFSRGVPRSATGKSEPVAPYPVPRVCRRYECQI</sequence>